<accession>A0AAV4EA93</accession>
<keyword evidence="3" id="KW-1185">Reference proteome</keyword>
<organism evidence="2 3">
    <name type="scientific">Elysia marginata</name>
    <dbReference type="NCBI Taxonomy" id="1093978"/>
    <lineage>
        <taxon>Eukaryota</taxon>
        <taxon>Metazoa</taxon>
        <taxon>Spiralia</taxon>
        <taxon>Lophotrochozoa</taxon>
        <taxon>Mollusca</taxon>
        <taxon>Gastropoda</taxon>
        <taxon>Heterobranchia</taxon>
        <taxon>Euthyneura</taxon>
        <taxon>Panpulmonata</taxon>
        <taxon>Sacoglossa</taxon>
        <taxon>Placobranchoidea</taxon>
        <taxon>Plakobranchidae</taxon>
        <taxon>Elysia</taxon>
    </lineage>
</organism>
<evidence type="ECO:0000313" key="3">
    <source>
        <dbReference type="Proteomes" id="UP000762676"/>
    </source>
</evidence>
<keyword evidence="1" id="KW-0472">Membrane</keyword>
<reference evidence="2 3" key="1">
    <citation type="journal article" date="2021" name="Elife">
        <title>Chloroplast acquisition without the gene transfer in kleptoplastic sea slugs, Plakobranchus ocellatus.</title>
        <authorList>
            <person name="Maeda T."/>
            <person name="Takahashi S."/>
            <person name="Yoshida T."/>
            <person name="Shimamura S."/>
            <person name="Takaki Y."/>
            <person name="Nagai Y."/>
            <person name="Toyoda A."/>
            <person name="Suzuki Y."/>
            <person name="Arimoto A."/>
            <person name="Ishii H."/>
            <person name="Satoh N."/>
            <person name="Nishiyama T."/>
            <person name="Hasebe M."/>
            <person name="Maruyama T."/>
            <person name="Minagawa J."/>
            <person name="Obokata J."/>
            <person name="Shigenobu S."/>
        </authorList>
    </citation>
    <scope>NUCLEOTIDE SEQUENCE [LARGE SCALE GENOMIC DNA]</scope>
</reference>
<feature type="transmembrane region" description="Helical" evidence="1">
    <location>
        <begin position="20"/>
        <end position="39"/>
    </location>
</feature>
<proteinExistence type="predicted"/>
<sequence length="122" mass="13817">MKPRYVNLSTTSRICSSMVVVGVVYTYWPIMLAFFKLMVRENSLAFKECCAFCRDERIQQVYPSLKLVFVFLCPFPEGVNGSLVFCIADEVPKCLSAAFGSLLEGLVNDFGELFPEFLLHHS</sequence>
<dbReference type="AlphaFoldDB" id="A0AAV4EA93"/>
<gene>
    <name evidence="2" type="ORF">ElyMa_003466700</name>
</gene>
<comment type="caution">
    <text evidence="2">The sequence shown here is derived from an EMBL/GenBank/DDBJ whole genome shotgun (WGS) entry which is preliminary data.</text>
</comment>
<keyword evidence="1" id="KW-0812">Transmembrane</keyword>
<protein>
    <submittedName>
        <fullName evidence="2">Uncharacterized protein</fullName>
    </submittedName>
</protein>
<dbReference type="EMBL" id="BMAT01007116">
    <property type="protein sequence ID" value="GFR57883.1"/>
    <property type="molecule type" value="Genomic_DNA"/>
</dbReference>
<evidence type="ECO:0000256" key="1">
    <source>
        <dbReference type="SAM" id="Phobius"/>
    </source>
</evidence>
<name>A0AAV4EA93_9GAST</name>
<evidence type="ECO:0000313" key="2">
    <source>
        <dbReference type="EMBL" id="GFR57883.1"/>
    </source>
</evidence>
<dbReference type="Proteomes" id="UP000762676">
    <property type="component" value="Unassembled WGS sequence"/>
</dbReference>
<keyword evidence="1" id="KW-1133">Transmembrane helix</keyword>